<keyword evidence="2" id="KW-1185">Reference proteome</keyword>
<reference evidence="1 2" key="1">
    <citation type="submission" date="2009-01" db="EMBL/GenBank/DDBJ databases">
        <authorList>
            <person name="Fulton L."/>
            <person name="Clifton S."/>
            <person name="Fulton B."/>
            <person name="Xu J."/>
            <person name="Minx P."/>
            <person name="Pepin K.H."/>
            <person name="Johnson M."/>
            <person name="Bhonagiri V."/>
            <person name="Nash W.E."/>
            <person name="Mardis E.R."/>
            <person name="Wilson R.K."/>
        </authorList>
    </citation>
    <scope>NUCLEOTIDE SEQUENCE [LARGE SCALE GENOMIC DNA]</scope>
    <source>
        <strain evidence="1 2">DSM 5476</strain>
    </source>
</reference>
<reference evidence="1 2" key="2">
    <citation type="submission" date="2009-02" db="EMBL/GenBank/DDBJ databases">
        <title>Draft genome sequence of Clostridium methylpentosum (DSM 5476).</title>
        <authorList>
            <person name="Sudarsanam P."/>
            <person name="Ley R."/>
            <person name="Guruge J."/>
            <person name="Turnbaugh P.J."/>
            <person name="Mahowald M."/>
            <person name="Liep D."/>
            <person name="Gordon J."/>
        </authorList>
    </citation>
    <scope>NUCLEOTIDE SEQUENCE [LARGE SCALE GENOMIC DNA]</scope>
    <source>
        <strain evidence="1 2">DSM 5476</strain>
    </source>
</reference>
<name>C0EIB7_9FIRM</name>
<evidence type="ECO:0000313" key="1">
    <source>
        <dbReference type="EMBL" id="EEG28713.1"/>
    </source>
</evidence>
<dbReference type="Proteomes" id="UP000003340">
    <property type="component" value="Unassembled WGS sequence"/>
</dbReference>
<organism evidence="1 2">
    <name type="scientific">[Clostridium] methylpentosum DSM 5476</name>
    <dbReference type="NCBI Taxonomy" id="537013"/>
    <lineage>
        <taxon>Bacteria</taxon>
        <taxon>Bacillati</taxon>
        <taxon>Bacillota</taxon>
        <taxon>Clostridia</taxon>
        <taxon>Eubacteriales</taxon>
        <taxon>Oscillospiraceae</taxon>
        <taxon>Oscillospiraceae incertae sedis</taxon>
    </lineage>
</organism>
<sequence>MFKIMVVEGDASIQRELFSALCKQESETMCPSNFLQLADVVRMQSPNRILFDIGLTGSSWAAKSAGFLGPQSSLSPAQLFPTICLS</sequence>
<protein>
    <submittedName>
        <fullName evidence="1">Uncharacterized protein</fullName>
    </submittedName>
</protein>
<evidence type="ECO:0000313" key="2">
    <source>
        <dbReference type="Proteomes" id="UP000003340"/>
    </source>
</evidence>
<dbReference type="HOGENOM" id="CLU_2492369_0_0_9"/>
<gene>
    <name evidence="1" type="ORF">CLOSTMETH_03612</name>
</gene>
<dbReference type="AlphaFoldDB" id="C0EIB7"/>
<accession>C0EIB7</accession>
<dbReference type="EMBL" id="ACEC01000126">
    <property type="protein sequence ID" value="EEG28713.1"/>
    <property type="molecule type" value="Genomic_DNA"/>
</dbReference>
<dbReference type="STRING" id="537013.CLOSTMETH_03612"/>
<comment type="caution">
    <text evidence="1">The sequence shown here is derived from an EMBL/GenBank/DDBJ whole genome shotgun (WGS) entry which is preliminary data.</text>
</comment>
<proteinExistence type="predicted"/>